<protein>
    <submittedName>
        <fullName evidence="5">Hsp70 family protein</fullName>
    </submittedName>
</protein>
<comment type="caution">
    <text evidence="5">The sequence shown here is derived from an EMBL/GenBank/DDBJ whole genome shotgun (WGS) entry which is preliminary data.</text>
</comment>
<dbReference type="InterPro" id="IPR013126">
    <property type="entry name" value="Hsp_70_fam"/>
</dbReference>
<evidence type="ECO:0000256" key="3">
    <source>
        <dbReference type="ARBA" id="ARBA00022840"/>
    </source>
</evidence>
<dbReference type="Gene3D" id="2.60.34.10">
    <property type="entry name" value="Substrate Binding Domain Of DNAk, Chain A, domain 1"/>
    <property type="match status" value="1"/>
</dbReference>
<keyword evidence="2 4" id="KW-0547">Nucleotide-binding</keyword>
<evidence type="ECO:0000256" key="4">
    <source>
        <dbReference type="RuleBase" id="RU003322"/>
    </source>
</evidence>
<dbReference type="InterPro" id="IPR018181">
    <property type="entry name" value="Heat_shock_70_CS"/>
</dbReference>
<keyword evidence="6" id="KW-1185">Reference proteome</keyword>
<dbReference type="EMBL" id="JAMJPJ010000008">
    <property type="protein sequence ID" value="MCL7929757.1"/>
    <property type="molecule type" value="Genomic_DNA"/>
</dbReference>
<dbReference type="PROSITE" id="PS00297">
    <property type="entry name" value="HSP70_1"/>
    <property type="match status" value="1"/>
</dbReference>
<dbReference type="Pfam" id="PF00012">
    <property type="entry name" value="HSP70"/>
    <property type="match status" value="1"/>
</dbReference>
<keyword evidence="3 4" id="KW-0067">ATP-binding</keyword>
<dbReference type="Gene3D" id="3.30.420.40">
    <property type="match status" value="2"/>
</dbReference>
<evidence type="ECO:0000313" key="5">
    <source>
        <dbReference type="EMBL" id="MCL7929757.1"/>
    </source>
</evidence>
<evidence type="ECO:0000256" key="1">
    <source>
        <dbReference type="ARBA" id="ARBA00007381"/>
    </source>
</evidence>
<evidence type="ECO:0000256" key="2">
    <source>
        <dbReference type="ARBA" id="ARBA00022741"/>
    </source>
</evidence>
<name>A0ABT0SPK6_9GAMM</name>
<comment type="similarity">
    <text evidence="1 4">Belongs to the heat shock protein 70 family.</text>
</comment>
<dbReference type="PRINTS" id="PR00301">
    <property type="entry name" value="HEATSHOCK70"/>
</dbReference>
<dbReference type="PANTHER" id="PTHR19375">
    <property type="entry name" value="HEAT SHOCK PROTEIN 70KDA"/>
    <property type="match status" value="1"/>
</dbReference>
<dbReference type="Proteomes" id="UP001165308">
    <property type="component" value="Unassembled WGS sequence"/>
</dbReference>
<dbReference type="RefSeq" id="WP_250080767.1">
    <property type="nucleotide sequence ID" value="NZ_JAMJPJ010000008.1"/>
</dbReference>
<dbReference type="PROSITE" id="PS00329">
    <property type="entry name" value="HSP70_2"/>
    <property type="match status" value="1"/>
</dbReference>
<dbReference type="InterPro" id="IPR043129">
    <property type="entry name" value="ATPase_NBD"/>
</dbReference>
<proteinExistence type="inferred from homology"/>
<gene>
    <name evidence="5" type="ORF">M8006_07130</name>
</gene>
<dbReference type="SUPFAM" id="SSF53067">
    <property type="entry name" value="Actin-like ATPase domain"/>
    <property type="match status" value="2"/>
</dbReference>
<organism evidence="5 6">
    <name type="scientific">Halomonas llamarensis</name>
    <dbReference type="NCBI Taxonomy" id="2945104"/>
    <lineage>
        <taxon>Bacteria</taxon>
        <taxon>Pseudomonadati</taxon>
        <taxon>Pseudomonadota</taxon>
        <taxon>Gammaproteobacteria</taxon>
        <taxon>Oceanospirillales</taxon>
        <taxon>Halomonadaceae</taxon>
        <taxon>Halomonas</taxon>
    </lineage>
</organism>
<accession>A0ABT0SPK6</accession>
<sequence length="576" mass="62797">MKTPIIGIDLGTTNSEVAVVRDGQVHVIEVDGQSLLPSVVGLADDGALLVGQTARNQYALHPERTLRSIKRRMGEDTHVALGEKHYTPQEISALILRRLKGAAEAFLGTEVKQAVITVPAYFSDAQRQATREAGALAGLAVERIINEPTAAVLAYEAHHSEAKNVLVYDLGGGTFDVSVVRLAEDINQVLASHGNNCLGGDDFDTCIVNHLVAHLREAHQVDPRDNRAAMARITRAAEAAKIALSDAPYARIDEEYLLEHDRQPVHLSLELSRDDYEDMIAPLVNDTLEAVHVALEGARLTVADLDEVLLVGGATRTPLVQQRLEEVLGMTPRAELDPDLCVAHGAAIQGALVAGDNMARVLVDITPYTFGTSALDELDGEPYPYVYVPLIRKNTPIPVTKSEAFSTVHDGQQIIDVKVFQGEERDALNNTQIGDFRVEGLSDAPAGNIIVTTFTLDINGILEVSAREKRTGLEKRITIKNATSRFANEELEEARERLSTLIEGEVAEGQSEQRHAVQARALIEKAERLLENASPEDSEDLVDCMEEVRDTLDRDDDVALAEAVDALSDLIYYLES</sequence>
<evidence type="ECO:0000313" key="6">
    <source>
        <dbReference type="Proteomes" id="UP001165308"/>
    </source>
</evidence>
<dbReference type="InterPro" id="IPR029047">
    <property type="entry name" value="HSP70_peptide-bd_sf"/>
</dbReference>
<dbReference type="SUPFAM" id="SSF100920">
    <property type="entry name" value="Heat shock protein 70kD (HSP70), peptide-binding domain"/>
    <property type="match status" value="1"/>
</dbReference>
<dbReference type="Gene3D" id="3.90.640.10">
    <property type="entry name" value="Actin, Chain A, domain 4"/>
    <property type="match status" value="1"/>
</dbReference>
<reference evidence="5" key="1">
    <citation type="submission" date="2022-05" db="EMBL/GenBank/DDBJ databases">
        <title>Halomonas geminus sp. nov. and Halomonas llamarensis sp. nov. isolated from high-altitude salars of the Atacama Desert.</title>
        <authorList>
            <person name="Hintersatz C."/>
            <person name="Rojas L.A."/>
            <person name="Wei T.-S."/>
            <person name="Kutschke S."/>
            <person name="Lehmann F."/>
            <person name="Jain R."/>
            <person name="Pollmann K."/>
        </authorList>
    </citation>
    <scope>NUCLEOTIDE SEQUENCE</scope>
    <source>
        <strain evidence="5">ATCHA</strain>
    </source>
</reference>